<dbReference type="Gene3D" id="1.10.10.10">
    <property type="entry name" value="Winged helix-like DNA-binding domain superfamily/Winged helix DNA-binding domain"/>
    <property type="match status" value="1"/>
</dbReference>
<dbReference type="RefSeq" id="WP_048195419.1">
    <property type="nucleotide sequence ID" value="NZ_CBTY010000008.1"/>
</dbReference>
<dbReference type="Proteomes" id="UP000018159">
    <property type="component" value="Unassembled WGS sequence"/>
</dbReference>
<organism evidence="2 3">
    <name type="scientific">Candidatus Nitrosotenuis uzonensis</name>
    <dbReference type="NCBI Taxonomy" id="1407055"/>
    <lineage>
        <taxon>Archaea</taxon>
        <taxon>Nitrososphaerota</taxon>
        <taxon>Candidatus Nitrosotenuis</taxon>
    </lineage>
</organism>
<dbReference type="PRINTS" id="PR00778">
    <property type="entry name" value="HTHARSR"/>
</dbReference>
<dbReference type="SMART" id="SM00418">
    <property type="entry name" value="HTH_ARSR"/>
    <property type="match status" value="1"/>
</dbReference>
<evidence type="ECO:0000313" key="2">
    <source>
        <dbReference type="EMBL" id="CDI05550.1"/>
    </source>
</evidence>
<sequence>MSTILEKSIKINRVMTISLSQAKALEDPARAKIVEALYHKQLTTEQIAKELQKSGYNKALTTIRHHLEILKDAGLIEIVRIEEIRGAIAKYYGTSTKLISSESAKDIDSKYSALIKTTSVKIEKILDGIAKKPALQKKSEGTQNEHLMMEIVNRAIAQVLESKSFTGNKKLK</sequence>
<evidence type="ECO:0000313" key="3">
    <source>
        <dbReference type="Proteomes" id="UP000018159"/>
    </source>
</evidence>
<dbReference type="AlphaFoldDB" id="V6ASN3"/>
<feature type="domain" description="HTH arsR-type" evidence="1">
    <location>
        <begin position="20"/>
        <end position="116"/>
    </location>
</feature>
<dbReference type="InterPro" id="IPR011991">
    <property type="entry name" value="ArsR-like_HTH"/>
</dbReference>
<dbReference type="OrthoDB" id="371687at2157"/>
<dbReference type="SUPFAM" id="SSF46785">
    <property type="entry name" value="Winged helix' DNA-binding domain"/>
    <property type="match status" value="1"/>
</dbReference>
<evidence type="ECO:0000259" key="1">
    <source>
        <dbReference type="SMART" id="SM00418"/>
    </source>
</evidence>
<accession>V6ASN3</accession>
<dbReference type="Pfam" id="PF12840">
    <property type="entry name" value="HTH_20"/>
    <property type="match status" value="1"/>
</dbReference>
<comment type="caution">
    <text evidence="2">The sequence shown here is derived from an EMBL/GenBank/DDBJ whole genome shotgun (WGS) entry which is preliminary data.</text>
</comment>
<reference evidence="2 3" key="1">
    <citation type="journal article" date="2013" name="PLoS ONE">
        <title>Enrichment and Genome Sequence of the Group I.1a Ammonia-Oxidizing Archaeon ?Ca. Nitrosotenuis uzonensis? Representing a Clade Globally.</title>
        <authorList>
            <person name="Lebedeva E.V."/>
            <person name="Hatzenpichler R."/>
            <person name="Pelletier E."/>
            <person name="Schuster N."/>
            <person name="Hauzmayer S."/>
            <person name="Bulaev A."/>
            <person name="Grigor'eva N.V."/>
            <person name="Galushko A."/>
            <person name="Schmid M."/>
            <person name="Palatinszky M."/>
            <person name="Le Paslier D."/>
            <person name="Daims H."/>
            <person name="Wagner M."/>
        </authorList>
    </citation>
    <scope>NUCLEOTIDE SEQUENCE [LARGE SCALE GENOMIC DNA]</scope>
    <source>
        <strain evidence="2 3">N4</strain>
    </source>
</reference>
<keyword evidence="3" id="KW-1185">Reference proteome</keyword>
<dbReference type="STRING" id="1407055.NITUZ_30242"/>
<gene>
    <name evidence="2" type="ORF">NITUZ_30242</name>
</gene>
<protein>
    <submittedName>
        <fullName evidence="2">Transcriptional regulator, ArsR family</fullName>
    </submittedName>
</protein>
<dbReference type="CDD" id="cd00090">
    <property type="entry name" value="HTH_ARSR"/>
    <property type="match status" value="1"/>
</dbReference>
<name>V6ASN3_9ARCH</name>
<proteinExistence type="predicted"/>
<dbReference type="GO" id="GO:0003700">
    <property type="term" value="F:DNA-binding transcription factor activity"/>
    <property type="evidence" value="ECO:0007669"/>
    <property type="project" value="InterPro"/>
</dbReference>
<dbReference type="InterPro" id="IPR036388">
    <property type="entry name" value="WH-like_DNA-bd_sf"/>
</dbReference>
<dbReference type="EMBL" id="CBTY010000008">
    <property type="protein sequence ID" value="CDI05550.1"/>
    <property type="molecule type" value="Genomic_DNA"/>
</dbReference>
<dbReference type="InterPro" id="IPR036390">
    <property type="entry name" value="WH_DNA-bd_sf"/>
</dbReference>
<dbReference type="InterPro" id="IPR001845">
    <property type="entry name" value="HTH_ArsR_DNA-bd_dom"/>
</dbReference>